<gene>
    <name evidence="1" type="ORF">LIER_35748</name>
</gene>
<protein>
    <submittedName>
        <fullName evidence="1">Uncharacterized protein</fullName>
    </submittedName>
</protein>
<dbReference type="Proteomes" id="UP001454036">
    <property type="component" value="Unassembled WGS sequence"/>
</dbReference>
<name>A0AAV3NWH2_LITER</name>
<keyword evidence="2" id="KW-1185">Reference proteome</keyword>
<organism evidence="1 2">
    <name type="scientific">Lithospermum erythrorhizon</name>
    <name type="common">Purple gromwell</name>
    <name type="synonym">Lithospermum officinale var. erythrorhizon</name>
    <dbReference type="NCBI Taxonomy" id="34254"/>
    <lineage>
        <taxon>Eukaryota</taxon>
        <taxon>Viridiplantae</taxon>
        <taxon>Streptophyta</taxon>
        <taxon>Embryophyta</taxon>
        <taxon>Tracheophyta</taxon>
        <taxon>Spermatophyta</taxon>
        <taxon>Magnoliopsida</taxon>
        <taxon>eudicotyledons</taxon>
        <taxon>Gunneridae</taxon>
        <taxon>Pentapetalae</taxon>
        <taxon>asterids</taxon>
        <taxon>lamiids</taxon>
        <taxon>Boraginales</taxon>
        <taxon>Boraginaceae</taxon>
        <taxon>Boraginoideae</taxon>
        <taxon>Lithospermeae</taxon>
        <taxon>Lithospermum</taxon>
    </lineage>
</organism>
<reference evidence="1 2" key="1">
    <citation type="submission" date="2024-01" db="EMBL/GenBank/DDBJ databases">
        <title>The complete chloroplast genome sequence of Lithospermum erythrorhizon: insights into the phylogenetic relationship among Boraginaceae species and the maternal lineages of purple gromwells.</title>
        <authorList>
            <person name="Okada T."/>
            <person name="Watanabe K."/>
        </authorList>
    </citation>
    <scope>NUCLEOTIDE SEQUENCE [LARGE SCALE GENOMIC DNA]</scope>
</reference>
<dbReference type="EMBL" id="BAABME010015884">
    <property type="protein sequence ID" value="GAA0143461.1"/>
    <property type="molecule type" value="Genomic_DNA"/>
</dbReference>
<proteinExistence type="predicted"/>
<evidence type="ECO:0000313" key="1">
    <source>
        <dbReference type="EMBL" id="GAA0143461.1"/>
    </source>
</evidence>
<accession>A0AAV3NWH2</accession>
<evidence type="ECO:0000313" key="2">
    <source>
        <dbReference type="Proteomes" id="UP001454036"/>
    </source>
</evidence>
<dbReference type="AlphaFoldDB" id="A0AAV3NWH2"/>
<comment type="caution">
    <text evidence="1">The sequence shown here is derived from an EMBL/GenBank/DDBJ whole genome shotgun (WGS) entry which is preliminary data.</text>
</comment>
<sequence>MSSFEDLLAFLGLSHFRERTQLLSGSFVQKFSESVSNISCATEAEDDGCQGESTAFILKMIGIEAILIAGTKANIQRCRH</sequence>